<protein>
    <submittedName>
        <fullName evidence="1">Uncharacterized protein</fullName>
    </submittedName>
</protein>
<keyword evidence="2" id="KW-1185">Reference proteome</keyword>
<dbReference type="GeneID" id="10501828"/>
<evidence type="ECO:0000313" key="1">
    <source>
        <dbReference type="EMBL" id="EGC35063.1"/>
    </source>
</evidence>
<dbReference type="FunCoup" id="F0ZLX4">
    <property type="interactions" value="937"/>
</dbReference>
<dbReference type="Proteomes" id="UP000001064">
    <property type="component" value="Unassembled WGS sequence"/>
</dbReference>
<dbReference type="EMBL" id="GL871073">
    <property type="protein sequence ID" value="EGC35063.1"/>
    <property type="molecule type" value="Genomic_DNA"/>
</dbReference>
<gene>
    <name evidence="1" type="ORF">DICPUDRAFT_92092</name>
</gene>
<dbReference type="AlphaFoldDB" id="F0ZLX4"/>
<dbReference type="VEuPathDB" id="AmoebaDB:DICPUDRAFT_92092"/>
<evidence type="ECO:0000313" key="2">
    <source>
        <dbReference type="Proteomes" id="UP000001064"/>
    </source>
</evidence>
<reference evidence="2" key="1">
    <citation type="journal article" date="2011" name="Genome Biol.">
        <title>Comparative genomics of the social amoebae Dictyostelium discoideum and Dictyostelium purpureum.</title>
        <authorList>
            <consortium name="US DOE Joint Genome Institute (JGI-PGF)"/>
            <person name="Sucgang R."/>
            <person name="Kuo A."/>
            <person name="Tian X."/>
            <person name="Salerno W."/>
            <person name="Parikh A."/>
            <person name="Feasley C.L."/>
            <person name="Dalin E."/>
            <person name="Tu H."/>
            <person name="Huang E."/>
            <person name="Barry K."/>
            <person name="Lindquist E."/>
            <person name="Shapiro H."/>
            <person name="Bruce D."/>
            <person name="Schmutz J."/>
            <person name="Salamov A."/>
            <person name="Fey P."/>
            <person name="Gaudet P."/>
            <person name="Anjard C."/>
            <person name="Babu M.M."/>
            <person name="Basu S."/>
            <person name="Bushmanova Y."/>
            <person name="van der Wel H."/>
            <person name="Katoh-Kurasawa M."/>
            <person name="Dinh C."/>
            <person name="Coutinho P.M."/>
            <person name="Saito T."/>
            <person name="Elias M."/>
            <person name="Schaap P."/>
            <person name="Kay R.R."/>
            <person name="Henrissat B."/>
            <person name="Eichinger L."/>
            <person name="Rivero F."/>
            <person name="Putnam N.H."/>
            <person name="West C.M."/>
            <person name="Loomis W.F."/>
            <person name="Chisholm R.L."/>
            <person name="Shaulsky G."/>
            <person name="Strassmann J.E."/>
            <person name="Queller D.C."/>
            <person name="Kuspa A."/>
            <person name="Grigoriev I.V."/>
        </authorList>
    </citation>
    <scope>NUCLEOTIDE SEQUENCE [LARGE SCALE GENOMIC DNA]</scope>
    <source>
        <strain evidence="2">QSDP1</strain>
    </source>
</reference>
<proteinExistence type="predicted"/>
<dbReference type="eggNOG" id="ENOG502RHX0">
    <property type="taxonomic scope" value="Eukaryota"/>
</dbReference>
<name>F0ZLX4_DICPU</name>
<organism evidence="1 2">
    <name type="scientific">Dictyostelium purpureum</name>
    <name type="common">Slime mold</name>
    <dbReference type="NCBI Taxonomy" id="5786"/>
    <lineage>
        <taxon>Eukaryota</taxon>
        <taxon>Amoebozoa</taxon>
        <taxon>Evosea</taxon>
        <taxon>Eumycetozoa</taxon>
        <taxon>Dictyostelia</taxon>
        <taxon>Dictyosteliales</taxon>
        <taxon>Dictyosteliaceae</taxon>
        <taxon>Dictyostelium</taxon>
    </lineage>
</organism>
<dbReference type="OMA" id="NTHTEPN"/>
<sequence length="193" mass="22766">MCSKQTNSNYTFHCNNEVDKYIQNFKPIINEDELSNLTTVDGGELKYDKEALQLLNFILTKFARIVAMDSIENKYFEKSRHKYTYRNKSVSVKHIVESFYLLPEFENLSKLMDINKVAPLLDQNIKDTITKKVRVKKEMGSSRSVQLNKHFEIEDDPNENNIHPLLYNQVDNFNNFLKKTKYSHNENDNETNK</sequence>
<accession>F0ZLX4</accession>
<dbReference type="RefSeq" id="XP_003288431.1">
    <property type="nucleotide sequence ID" value="XM_003288383.1"/>
</dbReference>
<dbReference type="KEGG" id="dpp:DICPUDRAFT_92092"/>
<dbReference type="InParanoid" id="F0ZLX4"/>
<dbReference type="OrthoDB" id="10506976at2759"/>